<gene>
    <name evidence="2" type="ORF">C7419_1011026</name>
</gene>
<name>A0A316EWR5_9BURK</name>
<evidence type="ECO:0000313" key="3">
    <source>
        <dbReference type="Proteomes" id="UP000245754"/>
    </source>
</evidence>
<dbReference type="PANTHER" id="PTHR10334">
    <property type="entry name" value="CYSTEINE-RICH SECRETORY PROTEIN-RELATED"/>
    <property type="match status" value="1"/>
</dbReference>
<dbReference type="SMART" id="SM00198">
    <property type="entry name" value="SCP"/>
    <property type="match status" value="1"/>
</dbReference>
<dbReference type="InterPro" id="IPR018244">
    <property type="entry name" value="Allrgn_V5/Tpx1_CS"/>
</dbReference>
<organism evidence="2 3">
    <name type="scientific">Cupriavidus plantarum</name>
    <dbReference type="NCBI Taxonomy" id="942865"/>
    <lineage>
        <taxon>Bacteria</taxon>
        <taxon>Pseudomonadati</taxon>
        <taxon>Pseudomonadota</taxon>
        <taxon>Betaproteobacteria</taxon>
        <taxon>Burkholderiales</taxon>
        <taxon>Burkholderiaceae</taxon>
        <taxon>Cupriavidus</taxon>
    </lineage>
</organism>
<dbReference type="InterPro" id="IPR036404">
    <property type="entry name" value="Jacalin-like_lectin_dom_sf"/>
</dbReference>
<dbReference type="RefSeq" id="WP_109580902.1">
    <property type="nucleotide sequence ID" value="NZ_QGGT01000001.1"/>
</dbReference>
<dbReference type="GO" id="GO:0005576">
    <property type="term" value="C:extracellular region"/>
    <property type="evidence" value="ECO:0007669"/>
    <property type="project" value="InterPro"/>
</dbReference>
<dbReference type="PROSITE" id="PS01009">
    <property type="entry name" value="CRISP_1"/>
    <property type="match status" value="1"/>
</dbReference>
<accession>A0A316EWR5</accession>
<evidence type="ECO:0000259" key="1">
    <source>
        <dbReference type="SMART" id="SM00198"/>
    </source>
</evidence>
<dbReference type="SUPFAM" id="SSF55797">
    <property type="entry name" value="PR-1-like"/>
    <property type="match status" value="1"/>
</dbReference>
<reference evidence="2 3" key="1">
    <citation type="submission" date="2018-05" db="EMBL/GenBank/DDBJ databases">
        <title>Genomic Encyclopedia of Type Strains, Phase IV (KMG-V): Genome sequencing to study the core and pangenomes of soil and plant-associated prokaryotes.</title>
        <authorList>
            <person name="Whitman W."/>
        </authorList>
    </citation>
    <scope>NUCLEOTIDE SEQUENCE [LARGE SCALE GENOMIC DNA]</scope>
    <source>
        <strain evidence="2 3">SLV-132</strain>
    </source>
</reference>
<dbReference type="InterPro" id="IPR035940">
    <property type="entry name" value="CAP_sf"/>
</dbReference>
<dbReference type="Gene3D" id="3.40.33.10">
    <property type="entry name" value="CAP"/>
    <property type="match status" value="1"/>
</dbReference>
<dbReference type="Gene3D" id="2.100.10.30">
    <property type="entry name" value="Jacalin-like lectin domain"/>
    <property type="match status" value="1"/>
</dbReference>
<protein>
    <recommendedName>
        <fullName evidence="1">SCP domain-containing protein</fullName>
    </recommendedName>
</protein>
<evidence type="ECO:0000313" key="2">
    <source>
        <dbReference type="EMBL" id="PWK37144.1"/>
    </source>
</evidence>
<dbReference type="InterPro" id="IPR014044">
    <property type="entry name" value="CAP_dom"/>
</dbReference>
<dbReference type="PRINTS" id="PR00837">
    <property type="entry name" value="V5TPXLIKE"/>
</dbReference>
<dbReference type="Pfam" id="PF00188">
    <property type="entry name" value="CAP"/>
    <property type="match status" value="1"/>
</dbReference>
<feature type="domain" description="SCP" evidence="1">
    <location>
        <begin position="215"/>
        <end position="385"/>
    </location>
</feature>
<keyword evidence="3" id="KW-1185">Reference proteome</keyword>
<dbReference type="InterPro" id="IPR001283">
    <property type="entry name" value="CRISP-related"/>
</dbReference>
<comment type="caution">
    <text evidence="2">The sequence shown here is derived from an EMBL/GenBank/DDBJ whole genome shotgun (WGS) entry which is preliminary data.</text>
</comment>
<proteinExistence type="predicted"/>
<dbReference type="EMBL" id="QGGT01000001">
    <property type="protein sequence ID" value="PWK37144.1"/>
    <property type="molecule type" value="Genomic_DNA"/>
</dbReference>
<dbReference type="AlphaFoldDB" id="A0A316EWR5"/>
<dbReference type="Proteomes" id="UP000245754">
    <property type="component" value="Unassembled WGS sequence"/>
</dbReference>
<sequence length="475" mass="50079">MTSTEPVSHRMAFALLCFLILLSSLHSRLGSARDFAAVGAQGDFAARDACPAGQFLVGMRVRSGAWMDQISITCAPVAPNGDVGAPWFGPTRGGNGGGPSERTCGAGKIVAGIGLLFTDGNRQVLTIDVSCRSTTGNDRTTFRLGQEPPGFSRFPTEIQTCPAGEAATGVQGRYGRHVNALGLLCGAFTPGGGSGAGGGGGPGPSPGTGCAGLSGEELDICNEHNAMRARHGVPALNWSQELASNAQQWVSACRKAKNSNNDEFFCHQSPSFGCGTDPNYHYGENLSFGYPSRTGKEAAQQWYCESKVYDFNNPSPKLAGEDDSGTIFGDACDPANNPKKVTGHFTQMIWKATTRLGCARNTCALGTTQGTLWACEYDPPGNFNAAQPGVLSQNVPRALQGFAPMMIGERSAARPITTVIISDVDLYDVPGGVGRVIGMLRQGQTLPLYECKADDWCRVAGGWVWGAFLVRSHVH</sequence>